<evidence type="ECO:0000313" key="1">
    <source>
        <dbReference type="EMBL" id="SCW90460.1"/>
    </source>
</evidence>
<gene>
    <name evidence="1" type="ORF">SAMN05216370_0146</name>
</gene>
<dbReference type="AlphaFoldDB" id="A0AB37ZGN8"/>
<accession>A0AB37ZGN8</accession>
<organism evidence="1 2">
    <name type="scientific">Pseudomonas peli</name>
    <dbReference type="NCBI Taxonomy" id="592361"/>
    <lineage>
        <taxon>Bacteria</taxon>
        <taxon>Pseudomonadati</taxon>
        <taxon>Pseudomonadota</taxon>
        <taxon>Gammaproteobacteria</taxon>
        <taxon>Pseudomonadales</taxon>
        <taxon>Pseudomonadaceae</taxon>
        <taxon>Pseudomonas</taxon>
    </lineage>
</organism>
<protein>
    <submittedName>
        <fullName evidence="1">Uncharacterized protein</fullName>
    </submittedName>
</protein>
<keyword evidence="2" id="KW-1185">Reference proteome</keyword>
<dbReference type="Proteomes" id="UP000242418">
    <property type="component" value="Unassembled WGS sequence"/>
</dbReference>
<comment type="caution">
    <text evidence="1">The sequence shown here is derived from an EMBL/GenBank/DDBJ whole genome shotgun (WGS) entry which is preliminary data.</text>
</comment>
<sequence length="87" mass="9636">MTKTTNPNTEAEKAHQKALTLIYRHTHRDYKGNYGGVKSIMVCRGGASCVVPLDGLTEAEVADRLPYAMKKEAERLESKKKTAQAVE</sequence>
<name>A0AB37ZGN8_9PSED</name>
<reference evidence="1 2" key="1">
    <citation type="submission" date="2016-10" db="EMBL/GenBank/DDBJ databases">
        <authorList>
            <person name="Varghese N."/>
            <person name="Submissions S."/>
        </authorList>
    </citation>
    <scope>NUCLEOTIDE SEQUENCE [LARGE SCALE GENOMIC DNA]</scope>
    <source>
        <strain evidence="1 2">DSM 17833</strain>
    </source>
</reference>
<dbReference type="EMBL" id="FMTL01000015">
    <property type="protein sequence ID" value="SCW90460.1"/>
    <property type="molecule type" value="Genomic_DNA"/>
</dbReference>
<dbReference type="RefSeq" id="WP_031943309.1">
    <property type="nucleotide sequence ID" value="NZ_FMTL01000015.1"/>
</dbReference>
<proteinExistence type="predicted"/>
<evidence type="ECO:0000313" key="2">
    <source>
        <dbReference type="Proteomes" id="UP000242418"/>
    </source>
</evidence>